<comment type="caution">
    <text evidence="2">The sequence shown here is derived from an EMBL/GenBank/DDBJ whole genome shotgun (WGS) entry which is preliminary data.</text>
</comment>
<dbReference type="EMBL" id="CAWUFR010000811">
    <property type="protein sequence ID" value="CAK6981379.1"/>
    <property type="molecule type" value="Genomic_DNA"/>
</dbReference>
<feature type="region of interest" description="Disordered" evidence="1">
    <location>
        <begin position="298"/>
        <end position="394"/>
    </location>
</feature>
<reference evidence="2 3" key="1">
    <citation type="submission" date="2024-01" db="EMBL/GenBank/DDBJ databases">
        <authorList>
            <person name="Alioto T."/>
            <person name="Alioto T."/>
            <person name="Gomez Garrido J."/>
        </authorList>
    </citation>
    <scope>NUCLEOTIDE SEQUENCE [LARGE SCALE GENOMIC DNA]</scope>
</reference>
<protein>
    <submittedName>
        <fullName evidence="2">Uncharacterized protein</fullName>
    </submittedName>
</protein>
<feature type="compositionally biased region" description="Polar residues" evidence="1">
    <location>
        <begin position="345"/>
        <end position="360"/>
    </location>
</feature>
<accession>A0AAV1QEE6</accession>
<feature type="compositionally biased region" description="Pro residues" evidence="1">
    <location>
        <begin position="369"/>
        <end position="389"/>
    </location>
</feature>
<feature type="compositionally biased region" description="Low complexity" evidence="1">
    <location>
        <begin position="309"/>
        <end position="327"/>
    </location>
</feature>
<dbReference type="AlphaFoldDB" id="A0AAV1QEE6"/>
<evidence type="ECO:0000313" key="2">
    <source>
        <dbReference type="EMBL" id="CAK6981379.1"/>
    </source>
</evidence>
<name>A0AAV1QEE6_SCOSC</name>
<sequence>MTKRSIDADDAVGGANAVCDSSSKEAATFRWKMELAKRSTQTMVVSETPVTCYRDVWGAPKKRVTHLCRVQLPPSELLHREWRLEDGGSWGYVFNYSGHEMCIYQLEKGEYFSPLGLKANLTSTDWSVLCTLSTYGSRENDPLVDPDEPMSEDGEKNWKLVSSMVWETKRTGSGRWYFRASHQTKETDTGVVSEFVLDYFNGECGVLQSTLRLPLDHWAHVMSDLAEKVKGLFVSSQSYKDIMMLFKQKTAMGNLLCRVSLEKKKTKTKTTRKEAMGLEDFTPSTLPDCTLCTPPCTPPGSPCTPPGSPSNSYISSSSSSPSSSTSSDVTTQTPASTPDEVSANPREQQPESSMNLTRSMSLPDIRSRTPPPPPPPAAAETPPPPPPPEALVDEGTHGRFNALLLNTVKVVLVSLLDDVLRTFQTDICNGCMVNHPSQRQHACLLALPDYFYMTHFGAVTLRLWTPRLIPTLKTILAEHSLYVSEDRLTGVVETFLDELRYARRIHDKITQLYEKLIRGEKTKLAIINRAHDLWGVEEED</sequence>
<evidence type="ECO:0000313" key="3">
    <source>
        <dbReference type="Proteomes" id="UP001314229"/>
    </source>
</evidence>
<gene>
    <name evidence="2" type="ORF">FSCOSCO3_A003052</name>
</gene>
<organism evidence="2 3">
    <name type="scientific">Scomber scombrus</name>
    <name type="common">Atlantic mackerel</name>
    <name type="synonym">Scomber vernalis</name>
    <dbReference type="NCBI Taxonomy" id="13677"/>
    <lineage>
        <taxon>Eukaryota</taxon>
        <taxon>Metazoa</taxon>
        <taxon>Chordata</taxon>
        <taxon>Craniata</taxon>
        <taxon>Vertebrata</taxon>
        <taxon>Euteleostomi</taxon>
        <taxon>Actinopterygii</taxon>
        <taxon>Neopterygii</taxon>
        <taxon>Teleostei</taxon>
        <taxon>Neoteleostei</taxon>
        <taxon>Acanthomorphata</taxon>
        <taxon>Pelagiaria</taxon>
        <taxon>Scombriformes</taxon>
        <taxon>Scombridae</taxon>
        <taxon>Scomber</taxon>
    </lineage>
</organism>
<proteinExistence type="predicted"/>
<feature type="compositionally biased region" description="Pro residues" evidence="1">
    <location>
        <begin position="298"/>
        <end position="308"/>
    </location>
</feature>
<evidence type="ECO:0000256" key="1">
    <source>
        <dbReference type="SAM" id="MobiDB-lite"/>
    </source>
</evidence>
<keyword evidence="3" id="KW-1185">Reference proteome</keyword>
<dbReference type="Proteomes" id="UP001314229">
    <property type="component" value="Unassembled WGS sequence"/>
</dbReference>